<dbReference type="Proteomes" id="UP000663825">
    <property type="component" value="Unassembled WGS sequence"/>
</dbReference>
<dbReference type="Gene3D" id="3.80.10.10">
    <property type="entry name" value="Ribonuclease Inhibitor"/>
    <property type="match status" value="1"/>
</dbReference>
<dbReference type="Proteomes" id="UP000663873">
    <property type="component" value="Unassembled WGS sequence"/>
</dbReference>
<evidence type="ECO:0000313" key="2">
    <source>
        <dbReference type="EMBL" id="CAF3370587.1"/>
    </source>
</evidence>
<reference evidence="3" key="1">
    <citation type="submission" date="2021-02" db="EMBL/GenBank/DDBJ databases">
        <authorList>
            <person name="Nowell W R."/>
        </authorList>
    </citation>
    <scope>NUCLEOTIDE SEQUENCE</scope>
</reference>
<evidence type="ECO:0000313" key="3">
    <source>
        <dbReference type="EMBL" id="CAF4531289.1"/>
    </source>
</evidence>
<dbReference type="PROSITE" id="PS50181">
    <property type="entry name" value="FBOX"/>
    <property type="match status" value="1"/>
</dbReference>
<organism evidence="3 4">
    <name type="scientific">Rotaria socialis</name>
    <dbReference type="NCBI Taxonomy" id="392032"/>
    <lineage>
        <taxon>Eukaryota</taxon>
        <taxon>Metazoa</taxon>
        <taxon>Spiralia</taxon>
        <taxon>Gnathifera</taxon>
        <taxon>Rotifera</taxon>
        <taxon>Eurotatoria</taxon>
        <taxon>Bdelloidea</taxon>
        <taxon>Philodinida</taxon>
        <taxon>Philodinidae</taxon>
        <taxon>Rotaria</taxon>
    </lineage>
</organism>
<comment type="caution">
    <text evidence="3">The sequence shown here is derived from an EMBL/GenBank/DDBJ whole genome shotgun (WGS) entry which is preliminary data.</text>
</comment>
<keyword evidence="4" id="KW-1185">Reference proteome</keyword>
<dbReference type="AlphaFoldDB" id="A0A820XKI3"/>
<name>A0A820XKI3_9BILA</name>
<dbReference type="InterPro" id="IPR032675">
    <property type="entry name" value="LRR_dom_sf"/>
</dbReference>
<evidence type="ECO:0000259" key="1">
    <source>
        <dbReference type="PROSITE" id="PS50181"/>
    </source>
</evidence>
<sequence length="286" mass="33193">MISKLETLPDEILLGIFSYLSWDKILISLWSINRRINYVIYSVFSMEKSGLVFNQSDLSYKNFSSILLPLILNSSYLSSLIKYIHFDGTYSNSYNIINKCLYNQQILCFPNLKSLDITRCLLSRSLIQTLSLLIQNQLEQLTLTFDKDVVKVIVNTDEFCRAAPRTGKLITMIKKLISQLFSDKCQLILLRLDIGDDDNPLNIHKCFTSCSHPSSTSISNINQYCCWTLRYLYISLKYPSFLEHLIEHIPNIERLSVSFKNWMGLEFRSRSDIDTLIKSNGNWCEK</sequence>
<dbReference type="EMBL" id="CAJOBP010008272">
    <property type="protein sequence ID" value="CAF4531289.1"/>
    <property type="molecule type" value="Genomic_DNA"/>
</dbReference>
<dbReference type="OrthoDB" id="10050144at2759"/>
<proteinExistence type="predicted"/>
<accession>A0A820XKI3</accession>
<evidence type="ECO:0000313" key="4">
    <source>
        <dbReference type="Proteomes" id="UP000663873"/>
    </source>
</evidence>
<protein>
    <recommendedName>
        <fullName evidence="1">F-box domain-containing protein</fullName>
    </recommendedName>
</protein>
<feature type="domain" description="F-box" evidence="1">
    <location>
        <begin position="2"/>
        <end position="63"/>
    </location>
</feature>
<feature type="non-terminal residue" evidence="3">
    <location>
        <position position="1"/>
    </location>
</feature>
<dbReference type="InterPro" id="IPR001810">
    <property type="entry name" value="F-box_dom"/>
</dbReference>
<dbReference type="EMBL" id="CAJNXB010004323">
    <property type="protein sequence ID" value="CAF3370587.1"/>
    <property type="molecule type" value="Genomic_DNA"/>
</dbReference>
<gene>
    <name evidence="2" type="ORF">TIS948_LOCUS25021</name>
    <name evidence="3" type="ORF">UJA718_LOCUS28219</name>
</gene>